<dbReference type="PANTHER" id="PTHR13225:SF3">
    <property type="entry name" value="UPF0489 PROTEIN C5ORF22"/>
    <property type="match status" value="1"/>
</dbReference>
<dbReference type="Pfam" id="PF12640">
    <property type="entry name" value="UPF0489"/>
    <property type="match status" value="1"/>
</dbReference>
<feature type="compositionally biased region" description="Polar residues" evidence="2">
    <location>
        <begin position="182"/>
        <end position="194"/>
    </location>
</feature>
<dbReference type="PANTHER" id="PTHR13225">
    <property type="entry name" value="MISEXPRESSION SUPPRESSOR OF RAS 6"/>
    <property type="match status" value="1"/>
</dbReference>
<sequence>GWPTLQHQMHPPLPQIDATVRMDEDGSHMPLKNIKMVHLDSHPDLPISVNMPADTLSIKNWIMSMVYAGHVSHIAWLHPYCAQCGLTQRRFLFSFLLIYFRVTSKDDYFLSVGLYVHQDQLANPKPLGLSIVRVNPVECCQRKERELNIGKRPRTENKGVLDVNDAQPSSSASKPESRSSSCTDQVQPPSGSRTSGKDKEPCKQACSKTDIDVSTTYTVHSLLSVIKQTDPYMLDMDLDFPLRLSLLKDTYTADMNFIKPSKDPDEIRENTLTECVKRHSQQLEDLETAFEDLVEDDSKEIVRCWAGLTCDCLPHHISSEEEIERLVLAVELILEAPTQPTRITVSKNVSSKTEAFGICQRCDCEKNCLDTYRHSLFQHKRPCALLLLRGYVRVLWLL</sequence>
<evidence type="ECO:0000256" key="2">
    <source>
        <dbReference type="SAM" id="MobiDB-lite"/>
    </source>
</evidence>
<comment type="similarity">
    <text evidence="1">Belongs to the UPF0489 family.</text>
</comment>
<dbReference type="Proteomes" id="UP000694402">
    <property type="component" value="Unassembled WGS sequence"/>
</dbReference>
<dbReference type="Ensembl" id="ENSOTST00005049601.2">
    <property type="protein sequence ID" value="ENSOTSP00005045610.1"/>
    <property type="gene ID" value="ENSOTSG00005022158.2"/>
</dbReference>
<organism evidence="3 4">
    <name type="scientific">Oncorhynchus tshawytscha</name>
    <name type="common">Chinook salmon</name>
    <name type="synonym">Salmo tshawytscha</name>
    <dbReference type="NCBI Taxonomy" id="74940"/>
    <lineage>
        <taxon>Eukaryota</taxon>
        <taxon>Metazoa</taxon>
        <taxon>Chordata</taxon>
        <taxon>Craniata</taxon>
        <taxon>Vertebrata</taxon>
        <taxon>Euteleostomi</taxon>
        <taxon>Actinopterygii</taxon>
        <taxon>Neopterygii</taxon>
        <taxon>Teleostei</taxon>
        <taxon>Protacanthopterygii</taxon>
        <taxon>Salmoniformes</taxon>
        <taxon>Salmonidae</taxon>
        <taxon>Salmoninae</taxon>
        <taxon>Oncorhynchus</taxon>
    </lineage>
</organism>
<evidence type="ECO:0000256" key="1">
    <source>
        <dbReference type="ARBA" id="ARBA00007099"/>
    </source>
</evidence>
<evidence type="ECO:0000313" key="3">
    <source>
        <dbReference type="Ensembl" id="ENSOTSP00005045610.1"/>
    </source>
</evidence>
<reference evidence="3" key="2">
    <citation type="submission" date="2025-09" db="UniProtKB">
        <authorList>
            <consortium name="Ensembl"/>
        </authorList>
    </citation>
    <scope>IDENTIFICATION</scope>
</reference>
<protein>
    <submittedName>
        <fullName evidence="3">Uncharacterized protein</fullName>
    </submittedName>
</protein>
<feature type="compositionally biased region" description="Low complexity" evidence="2">
    <location>
        <begin position="169"/>
        <end position="181"/>
    </location>
</feature>
<dbReference type="AlphaFoldDB" id="A0A8C8LVX5"/>
<evidence type="ECO:0000313" key="4">
    <source>
        <dbReference type="Proteomes" id="UP000694402"/>
    </source>
</evidence>
<feature type="region of interest" description="Disordered" evidence="2">
    <location>
        <begin position="148"/>
        <end position="205"/>
    </location>
</feature>
<reference evidence="3" key="1">
    <citation type="submission" date="2025-08" db="UniProtKB">
        <authorList>
            <consortium name="Ensembl"/>
        </authorList>
    </citation>
    <scope>IDENTIFICATION</scope>
</reference>
<name>A0A8C8LVX5_ONCTS</name>
<accession>A0A8C8LVX5</accession>
<dbReference type="InterPro" id="IPR024131">
    <property type="entry name" value="UPF0489"/>
</dbReference>
<dbReference type="GeneTree" id="ENSGT00390000001801"/>
<feature type="compositionally biased region" description="Basic and acidic residues" evidence="2">
    <location>
        <begin position="148"/>
        <end position="159"/>
    </location>
</feature>
<proteinExistence type="inferred from homology"/>
<keyword evidence="4" id="KW-1185">Reference proteome</keyword>